<dbReference type="InterPro" id="IPR032710">
    <property type="entry name" value="NTF2-like_dom_sf"/>
</dbReference>
<name>A0A398AXG5_9BACI</name>
<gene>
    <name evidence="2" type="ORF">D1970_21000</name>
</gene>
<proteinExistence type="predicted"/>
<dbReference type="EMBL" id="QWVT01000049">
    <property type="protein sequence ID" value="RID81734.1"/>
    <property type="molecule type" value="Genomic_DNA"/>
</dbReference>
<reference evidence="2 3" key="1">
    <citation type="submission" date="2018-08" db="EMBL/GenBank/DDBJ databases">
        <title>Bacillus jemisoniae sp. nov., Bacillus chryseoplanitiae sp. nov., Bacillus resnikiae sp. nov., and Bacillus frankliniae sp. nov., isolated from Viking spacecraft and associated surfaces.</title>
        <authorList>
            <person name="Seuylemezian A."/>
            <person name="Vaishampayan P."/>
        </authorList>
    </citation>
    <scope>NUCLEOTIDE SEQUENCE [LARGE SCALE GENOMIC DNA]</scope>
    <source>
        <strain evidence="2 3">JJ-247</strain>
    </source>
</reference>
<protein>
    <recommendedName>
        <fullName evidence="4">DUF4440 domain-containing protein</fullName>
    </recommendedName>
</protein>
<dbReference type="OrthoDB" id="2720594at2"/>
<evidence type="ECO:0000313" key="2">
    <source>
        <dbReference type="EMBL" id="RID81734.1"/>
    </source>
</evidence>
<dbReference type="RefSeq" id="WP_119114805.1">
    <property type="nucleotide sequence ID" value="NZ_CBCSEO010000022.1"/>
</dbReference>
<comment type="caution">
    <text evidence="2">The sequence shown here is derived from an EMBL/GenBank/DDBJ whole genome shotgun (WGS) entry which is preliminary data.</text>
</comment>
<dbReference type="AlphaFoldDB" id="A0A398AXG5"/>
<accession>A0A398AXG5</accession>
<organism evidence="2 3">
    <name type="scientific">Mesobacillus zeae</name>
    <dbReference type="NCBI Taxonomy" id="1917180"/>
    <lineage>
        <taxon>Bacteria</taxon>
        <taxon>Bacillati</taxon>
        <taxon>Bacillota</taxon>
        <taxon>Bacilli</taxon>
        <taxon>Bacillales</taxon>
        <taxon>Bacillaceae</taxon>
        <taxon>Mesobacillus</taxon>
    </lineage>
</organism>
<keyword evidence="1" id="KW-1133">Transmembrane helix</keyword>
<dbReference type="Proteomes" id="UP000265816">
    <property type="component" value="Unassembled WGS sequence"/>
</dbReference>
<keyword evidence="1" id="KW-0812">Transmembrane</keyword>
<keyword evidence="1" id="KW-0472">Membrane</keyword>
<feature type="transmembrane region" description="Helical" evidence="1">
    <location>
        <begin position="12"/>
        <end position="30"/>
    </location>
</feature>
<sequence length="153" mass="18218">MRRRNTPPLFKLLLFVVLFLLIVLLGFGLFSPERQAKRTVEKFYSQEQEGNFSESWELLHPFLKEKFPKAVFIQDRTHVFMGHFGANTFSYTISGGDKIKAWRMEKGRRAFKEGFRFQVTQSYQGKYGKFNFQQDVVVTKEKGQWLILWDYNQ</sequence>
<dbReference type="Gene3D" id="3.10.450.100">
    <property type="entry name" value="NTF2-like, domain 1"/>
    <property type="match status" value="1"/>
</dbReference>
<keyword evidence="3" id="KW-1185">Reference proteome</keyword>
<evidence type="ECO:0000256" key="1">
    <source>
        <dbReference type="SAM" id="Phobius"/>
    </source>
</evidence>
<evidence type="ECO:0000313" key="3">
    <source>
        <dbReference type="Proteomes" id="UP000265816"/>
    </source>
</evidence>
<dbReference type="SUPFAM" id="SSF54427">
    <property type="entry name" value="NTF2-like"/>
    <property type="match status" value="1"/>
</dbReference>
<evidence type="ECO:0008006" key="4">
    <source>
        <dbReference type="Google" id="ProtNLM"/>
    </source>
</evidence>